<dbReference type="GO" id="GO:0003700">
    <property type="term" value="F:DNA-binding transcription factor activity"/>
    <property type="evidence" value="ECO:0007669"/>
    <property type="project" value="TreeGrafter"/>
</dbReference>
<dbReference type="InterPro" id="IPR050109">
    <property type="entry name" value="HTH-type_TetR-like_transc_reg"/>
</dbReference>
<dbReference type="FunFam" id="1.10.10.60:FF:000141">
    <property type="entry name" value="TetR family transcriptional regulator"/>
    <property type="match status" value="1"/>
</dbReference>
<dbReference type="Pfam" id="PF21943">
    <property type="entry name" value="TetR_C_46"/>
    <property type="match status" value="1"/>
</dbReference>
<dbReference type="AlphaFoldDB" id="C7M2Q4"/>
<dbReference type="GO" id="GO:0000976">
    <property type="term" value="F:transcription cis-regulatory region binding"/>
    <property type="evidence" value="ECO:0007669"/>
    <property type="project" value="TreeGrafter"/>
</dbReference>
<dbReference type="InterPro" id="IPR023772">
    <property type="entry name" value="DNA-bd_HTH_TetR-type_CS"/>
</dbReference>
<dbReference type="PROSITE" id="PS50977">
    <property type="entry name" value="HTH_TETR_2"/>
    <property type="match status" value="1"/>
</dbReference>
<dbReference type="PANTHER" id="PTHR30055:SF146">
    <property type="entry name" value="HTH-TYPE TRANSCRIPTIONAL DUAL REGULATOR CECR"/>
    <property type="match status" value="1"/>
</dbReference>
<dbReference type="HOGENOM" id="CLU_069356_11_2_11"/>
<keyword evidence="8" id="KW-1185">Reference proteome</keyword>
<dbReference type="OrthoDB" id="70491at2"/>
<dbReference type="Pfam" id="PF00440">
    <property type="entry name" value="TetR_N"/>
    <property type="match status" value="1"/>
</dbReference>
<dbReference type="PRINTS" id="PR00455">
    <property type="entry name" value="HTHTETR"/>
</dbReference>
<feature type="domain" description="HTH tetR-type" evidence="6">
    <location>
        <begin position="13"/>
        <end position="73"/>
    </location>
</feature>
<dbReference type="Gene3D" id="1.10.357.10">
    <property type="entry name" value="Tetracycline Repressor, domain 2"/>
    <property type="match status" value="1"/>
</dbReference>
<organism evidence="7 8">
    <name type="scientific">Acidimicrobium ferrooxidans (strain DSM 10331 / JCM 15462 / NBRC 103882 / ICP)</name>
    <dbReference type="NCBI Taxonomy" id="525909"/>
    <lineage>
        <taxon>Bacteria</taxon>
        <taxon>Bacillati</taxon>
        <taxon>Actinomycetota</taxon>
        <taxon>Acidimicrobiia</taxon>
        <taxon>Acidimicrobiales</taxon>
        <taxon>Acidimicrobiaceae</taxon>
        <taxon>Acidimicrobium</taxon>
    </lineage>
</organism>
<evidence type="ECO:0000313" key="8">
    <source>
        <dbReference type="Proteomes" id="UP000000771"/>
    </source>
</evidence>
<dbReference type="eggNOG" id="COG1309">
    <property type="taxonomic scope" value="Bacteria"/>
</dbReference>
<reference evidence="7 8" key="1">
    <citation type="journal article" date="2009" name="Stand. Genomic Sci.">
        <title>Complete genome sequence of Acidimicrobium ferrooxidans type strain (ICP).</title>
        <authorList>
            <person name="Clum A."/>
            <person name="Nolan M."/>
            <person name="Lang E."/>
            <person name="Glavina Del Rio T."/>
            <person name="Tice H."/>
            <person name="Copeland A."/>
            <person name="Cheng J.F."/>
            <person name="Lucas S."/>
            <person name="Chen F."/>
            <person name="Bruce D."/>
            <person name="Goodwin L."/>
            <person name="Pitluck S."/>
            <person name="Ivanova N."/>
            <person name="Mavrommatis K."/>
            <person name="Mikhailova N."/>
            <person name="Pati A."/>
            <person name="Chen A."/>
            <person name="Palaniappan K."/>
            <person name="Goker M."/>
            <person name="Spring S."/>
            <person name="Land M."/>
            <person name="Hauser L."/>
            <person name="Chang Y.J."/>
            <person name="Jeffries C.C."/>
            <person name="Chain P."/>
            <person name="Bristow J."/>
            <person name="Eisen J.A."/>
            <person name="Markowitz V."/>
            <person name="Hugenholtz P."/>
            <person name="Kyrpides N.C."/>
            <person name="Klenk H.P."/>
            <person name="Lapidus A."/>
        </authorList>
    </citation>
    <scope>NUCLEOTIDE SEQUENCE [LARGE SCALE GENOMIC DNA]</scope>
    <source>
        <strain evidence="8">DSM 10331 / JCM 15462 / NBRC 103882 / ICP</strain>
    </source>
</reference>
<dbReference type="KEGG" id="afo:Afer_0330"/>
<dbReference type="RefSeq" id="WP_015797799.1">
    <property type="nucleotide sequence ID" value="NC_013124.1"/>
</dbReference>
<keyword evidence="2 4" id="KW-0238">DNA-binding</keyword>
<dbReference type="PANTHER" id="PTHR30055">
    <property type="entry name" value="HTH-TYPE TRANSCRIPTIONAL REGULATOR RUTR"/>
    <property type="match status" value="1"/>
</dbReference>
<feature type="DNA-binding region" description="H-T-H motif" evidence="4">
    <location>
        <begin position="36"/>
        <end position="55"/>
    </location>
</feature>
<gene>
    <name evidence="7" type="ordered locus">Afer_0330</name>
</gene>
<dbReference type="GO" id="GO:0045892">
    <property type="term" value="P:negative regulation of DNA-templated transcription"/>
    <property type="evidence" value="ECO:0007669"/>
    <property type="project" value="UniProtKB-ARBA"/>
</dbReference>
<keyword evidence="3" id="KW-0804">Transcription</keyword>
<evidence type="ECO:0000256" key="5">
    <source>
        <dbReference type="SAM" id="MobiDB-lite"/>
    </source>
</evidence>
<protein>
    <submittedName>
        <fullName evidence="7">Transcriptional regulator, TetR family</fullName>
    </submittedName>
</protein>
<evidence type="ECO:0000256" key="2">
    <source>
        <dbReference type="ARBA" id="ARBA00023125"/>
    </source>
</evidence>
<sequence length="233" mass="25057">MQADTRAHRLPAERRRALILDAARTVFAQRGFESASMDEVARHARVTKPVIYQHFASKRALFREVIDGAGAELARAIAEATRGVESPRVRLWSGIRAFFAFVHAHRAAYLVLFGPGVYRDVEFQSIVVGIELAIADLVAESITGAPSESDRLLTARALIGLANGAAAAYIDDVDDDEPNRPFEASLAARYAERTAALAWAGLRHLGRSDVATTESSAPLTLGAAGPEPGVSPR</sequence>
<dbReference type="PROSITE" id="PS01081">
    <property type="entry name" value="HTH_TETR_1"/>
    <property type="match status" value="1"/>
</dbReference>
<evidence type="ECO:0000256" key="1">
    <source>
        <dbReference type="ARBA" id="ARBA00023015"/>
    </source>
</evidence>
<evidence type="ECO:0000256" key="4">
    <source>
        <dbReference type="PROSITE-ProRule" id="PRU00335"/>
    </source>
</evidence>
<evidence type="ECO:0000256" key="3">
    <source>
        <dbReference type="ARBA" id="ARBA00023163"/>
    </source>
</evidence>
<dbReference type="SUPFAM" id="SSF46689">
    <property type="entry name" value="Homeodomain-like"/>
    <property type="match status" value="1"/>
</dbReference>
<proteinExistence type="predicted"/>
<dbReference type="EMBL" id="CP001631">
    <property type="protein sequence ID" value="ACU53298.1"/>
    <property type="molecule type" value="Genomic_DNA"/>
</dbReference>
<name>C7M2Q4_ACIFD</name>
<dbReference type="InterPro" id="IPR009057">
    <property type="entry name" value="Homeodomain-like_sf"/>
</dbReference>
<dbReference type="Proteomes" id="UP000000771">
    <property type="component" value="Chromosome"/>
</dbReference>
<keyword evidence="1" id="KW-0805">Transcription regulation</keyword>
<accession>C7M2Q4</accession>
<dbReference type="InterPro" id="IPR054129">
    <property type="entry name" value="DesT_TetR_C"/>
</dbReference>
<dbReference type="InterPro" id="IPR001647">
    <property type="entry name" value="HTH_TetR"/>
</dbReference>
<evidence type="ECO:0000313" key="7">
    <source>
        <dbReference type="EMBL" id="ACU53298.1"/>
    </source>
</evidence>
<feature type="region of interest" description="Disordered" evidence="5">
    <location>
        <begin position="212"/>
        <end position="233"/>
    </location>
</feature>
<dbReference type="STRING" id="525909.Afer_0330"/>
<evidence type="ECO:0000259" key="6">
    <source>
        <dbReference type="PROSITE" id="PS50977"/>
    </source>
</evidence>